<dbReference type="OrthoDB" id="729130at2"/>
<organism evidence="4 5">
    <name type="scientific">Polystyrenella longa</name>
    <dbReference type="NCBI Taxonomy" id="2528007"/>
    <lineage>
        <taxon>Bacteria</taxon>
        <taxon>Pseudomonadati</taxon>
        <taxon>Planctomycetota</taxon>
        <taxon>Planctomycetia</taxon>
        <taxon>Planctomycetales</taxon>
        <taxon>Planctomycetaceae</taxon>
        <taxon>Polystyrenella</taxon>
    </lineage>
</organism>
<dbReference type="InterPro" id="IPR002587">
    <property type="entry name" value="Myo-inos-1-P_Synthase"/>
</dbReference>
<feature type="domain" description="Myo-inositol-1-phosphate synthase GAPDH-like" evidence="3">
    <location>
        <begin position="237"/>
        <end position="341"/>
    </location>
</feature>
<keyword evidence="5" id="KW-1185">Reference proteome</keyword>
<dbReference type="Gene3D" id="3.40.50.720">
    <property type="entry name" value="NAD(P)-binding Rossmann-like Domain"/>
    <property type="match status" value="1"/>
</dbReference>
<dbReference type="PANTHER" id="PTHR11510">
    <property type="entry name" value="MYO-INOSITOL-1 PHOSPHATE SYNTHASE"/>
    <property type="match status" value="1"/>
</dbReference>
<dbReference type="Proteomes" id="UP000317178">
    <property type="component" value="Chromosome"/>
</dbReference>
<dbReference type="PIRSF" id="PIRSF015578">
    <property type="entry name" value="Myoinos-ppht_syn"/>
    <property type="match status" value="1"/>
</dbReference>
<dbReference type="RefSeq" id="WP_144997601.1">
    <property type="nucleotide sequence ID" value="NZ_CP036281.1"/>
</dbReference>
<dbReference type="KEGG" id="plon:Pla110_36290"/>
<evidence type="ECO:0000313" key="4">
    <source>
        <dbReference type="EMBL" id="QDU81878.1"/>
    </source>
</evidence>
<comment type="similarity">
    <text evidence="1">Belongs to the myo-inositol 1-phosphate synthase family.</text>
</comment>
<dbReference type="SUPFAM" id="SSF51735">
    <property type="entry name" value="NAD(P)-binding Rossmann-fold domains"/>
    <property type="match status" value="1"/>
</dbReference>
<dbReference type="InterPro" id="IPR013021">
    <property type="entry name" value="Myo-inos-1-P_Synthase_GAPDH"/>
</dbReference>
<evidence type="ECO:0000256" key="2">
    <source>
        <dbReference type="SAM" id="Phobius"/>
    </source>
</evidence>
<dbReference type="InterPro" id="IPR036291">
    <property type="entry name" value="NAD(P)-bd_dom_sf"/>
</dbReference>
<gene>
    <name evidence="4" type="ORF">Pla110_36290</name>
</gene>
<keyword evidence="2" id="KW-0472">Membrane</keyword>
<dbReference type="EMBL" id="CP036281">
    <property type="protein sequence ID" value="QDU81878.1"/>
    <property type="molecule type" value="Genomic_DNA"/>
</dbReference>
<evidence type="ECO:0000256" key="1">
    <source>
        <dbReference type="ARBA" id="ARBA00010813"/>
    </source>
</evidence>
<proteinExistence type="inferred from homology"/>
<sequence length="403" mass="44284">MSDQKIGIWLIGAWGGVATTTVTGLAALQQGLTPEYGLVSALPQFQNVGLADWSQFVVGGHEIRDTSYVEAAQHLHQNSRVFDAATLDKIEGTLKEFDSNVRPGTLMNVGPTITSLATGDVLNHKDETTSQTLERLKQDLVHFQKKNDLAHVVVMNVSSTEPPQTEEIKSLSWSDLEAKIGAGDFAIPASTLYAIAALQAGCSHVNFTPSIGCDLPALEDLSQQTGTLHVGRDGKTGETLMKSILAPMFANRNLNVMSWVGHNIFGNLDGKVLDDPVNKSNKVHSKDHLLTEILGYKPQTLVSIEYIESMGDWKTAWDHIHFQGFLGTPMVMQFTWQGCDSLLAAPLVLDLIRFTERQWRRGDQSGTMGFLSSFFKSPMGTDLPQFHKQFDLLEAWAEEVSAE</sequence>
<dbReference type="Gene3D" id="3.30.360.10">
    <property type="entry name" value="Dihydrodipicolinate Reductase, domain 2"/>
    <property type="match status" value="1"/>
</dbReference>
<keyword evidence="2" id="KW-0812">Transmembrane</keyword>
<evidence type="ECO:0000313" key="5">
    <source>
        <dbReference type="Proteomes" id="UP000317178"/>
    </source>
</evidence>
<dbReference type="GO" id="GO:0004512">
    <property type="term" value="F:inositol-3-phosphate synthase activity"/>
    <property type="evidence" value="ECO:0007669"/>
    <property type="project" value="InterPro"/>
</dbReference>
<dbReference type="SUPFAM" id="SSF55347">
    <property type="entry name" value="Glyceraldehyde-3-phosphate dehydrogenase-like, C-terminal domain"/>
    <property type="match status" value="1"/>
</dbReference>
<dbReference type="GO" id="GO:0008654">
    <property type="term" value="P:phospholipid biosynthetic process"/>
    <property type="evidence" value="ECO:0007669"/>
    <property type="project" value="InterPro"/>
</dbReference>
<dbReference type="Pfam" id="PF07994">
    <property type="entry name" value="NAD_binding_5"/>
    <property type="match status" value="1"/>
</dbReference>
<dbReference type="AlphaFoldDB" id="A0A518CRP0"/>
<accession>A0A518CRP0</accession>
<reference evidence="4 5" key="1">
    <citation type="submission" date="2019-02" db="EMBL/GenBank/DDBJ databases">
        <title>Deep-cultivation of Planctomycetes and their phenomic and genomic characterization uncovers novel biology.</title>
        <authorList>
            <person name="Wiegand S."/>
            <person name="Jogler M."/>
            <person name="Boedeker C."/>
            <person name="Pinto D."/>
            <person name="Vollmers J."/>
            <person name="Rivas-Marin E."/>
            <person name="Kohn T."/>
            <person name="Peeters S.H."/>
            <person name="Heuer A."/>
            <person name="Rast P."/>
            <person name="Oberbeckmann S."/>
            <person name="Bunk B."/>
            <person name="Jeske O."/>
            <person name="Meyerdierks A."/>
            <person name="Storesund J.E."/>
            <person name="Kallscheuer N."/>
            <person name="Luecker S."/>
            <person name="Lage O.M."/>
            <person name="Pohl T."/>
            <person name="Merkel B.J."/>
            <person name="Hornburger P."/>
            <person name="Mueller R.-W."/>
            <person name="Bruemmer F."/>
            <person name="Labrenz M."/>
            <person name="Spormann A.M."/>
            <person name="Op den Camp H."/>
            <person name="Overmann J."/>
            <person name="Amann R."/>
            <person name="Jetten M.S.M."/>
            <person name="Mascher T."/>
            <person name="Medema M.H."/>
            <person name="Devos D.P."/>
            <person name="Kaster A.-K."/>
            <person name="Ovreas L."/>
            <person name="Rohde M."/>
            <person name="Galperin M.Y."/>
            <person name="Jogler C."/>
        </authorList>
    </citation>
    <scope>NUCLEOTIDE SEQUENCE [LARGE SCALE GENOMIC DNA]</scope>
    <source>
        <strain evidence="4 5">Pla110</strain>
    </source>
</reference>
<feature type="transmembrane region" description="Helical" evidence="2">
    <location>
        <begin position="6"/>
        <end position="28"/>
    </location>
</feature>
<protein>
    <submittedName>
        <fullName evidence="4">Myo-inositol-1-phosphate synthase</fullName>
    </submittedName>
</protein>
<dbReference type="GO" id="GO:0006021">
    <property type="term" value="P:inositol biosynthetic process"/>
    <property type="evidence" value="ECO:0007669"/>
    <property type="project" value="InterPro"/>
</dbReference>
<keyword evidence="2" id="KW-1133">Transmembrane helix</keyword>
<dbReference type="Pfam" id="PF01658">
    <property type="entry name" value="Inos-1-P_synth"/>
    <property type="match status" value="1"/>
</dbReference>
<evidence type="ECO:0000259" key="3">
    <source>
        <dbReference type="Pfam" id="PF01658"/>
    </source>
</evidence>
<name>A0A518CRP0_9PLAN</name>